<name>A0A949Q587_9ENTR</name>
<sequence>MPVQKSMMQKIFSQKIRFKSNDGSDFLDWRTVQLSECLYEHKKRNKKLIYSKEQVLSVSGDVGIVNQIELLGRSYAGESVENYHIVHQGDIVYTKSPLKENPFGIIKSNKGNSGIVSTLYAVYSCLDCIDHNYIDYYFSRKEVVNNYLKPLINKGAKNDMKVNNQHVLTGDIVLPSREEQEKIVSLLSMLDDKIAVKKAELDKLKTWKQGLLQQMFV</sequence>
<dbReference type="GO" id="GO:0003677">
    <property type="term" value="F:DNA binding"/>
    <property type="evidence" value="ECO:0007669"/>
    <property type="project" value="UniProtKB-KW"/>
</dbReference>
<comment type="caution">
    <text evidence="5">The sequence shown here is derived from an EMBL/GenBank/DDBJ whole genome shotgun (WGS) entry which is preliminary data.</text>
</comment>
<evidence type="ECO:0000256" key="2">
    <source>
        <dbReference type="ARBA" id="ARBA00022747"/>
    </source>
</evidence>
<keyword evidence="5" id="KW-0540">Nuclease</keyword>
<keyword evidence="5" id="KW-0255">Endonuclease</keyword>
<dbReference type="GO" id="GO:0009307">
    <property type="term" value="P:DNA restriction-modification system"/>
    <property type="evidence" value="ECO:0007669"/>
    <property type="project" value="UniProtKB-KW"/>
</dbReference>
<protein>
    <submittedName>
        <fullName evidence="5">Restriction endonuclease subunit S</fullName>
    </submittedName>
</protein>
<keyword evidence="6" id="KW-1185">Reference proteome</keyword>
<evidence type="ECO:0000259" key="4">
    <source>
        <dbReference type="Pfam" id="PF01420"/>
    </source>
</evidence>
<dbReference type="EMBL" id="JAGFEW010000010">
    <property type="protein sequence ID" value="MBV5095383.1"/>
    <property type="molecule type" value="Genomic_DNA"/>
</dbReference>
<evidence type="ECO:0000313" key="5">
    <source>
        <dbReference type="EMBL" id="MBV5095383.1"/>
    </source>
</evidence>
<dbReference type="InterPro" id="IPR000055">
    <property type="entry name" value="Restrct_endonuc_typeI_TRD"/>
</dbReference>
<dbReference type="GO" id="GO:0004519">
    <property type="term" value="F:endonuclease activity"/>
    <property type="evidence" value="ECO:0007669"/>
    <property type="project" value="UniProtKB-KW"/>
</dbReference>
<dbReference type="PANTHER" id="PTHR30408">
    <property type="entry name" value="TYPE-1 RESTRICTION ENZYME ECOKI SPECIFICITY PROTEIN"/>
    <property type="match status" value="1"/>
</dbReference>
<keyword evidence="2" id="KW-0680">Restriction system</keyword>
<keyword evidence="3" id="KW-0238">DNA-binding</keyword>
<dbReference type="Pfam" id="PF01420">
    <property type="entry name" value="Methylase_S"/>
    <property type="match status" value="1"/>
</dbReference>
<accession>A0A949Q587</accession>
<dbReference type="PANTHER" id="PTHR30408:SF12">
    <property type="entry name" value="TYPE I RESTRICTION ENZYME MJAVIII SPECIFICITY SUBUNIT"/>
    <property type="match status" value="1"/>
</dbReference>
<feature type="domain" description="Type I restriction modification DNA specificity" evidence="4">
    <location>
        <begin position="52"/>
        <end position="205"/>
    </location>
</feature>
<dbReference type="RefSeq" id="WP_249938834.1">
    <property type="nucleotide sequence ID" value="NZ_JAGFEW010000010.1"/>
</dbReference>
<gene>
    <name evidence="5" type="ORF">JZ788_06460</name>
</gene>
<dbReference type="SUPFAM" id="SSF116734">
    <property type="entry name" value="DNA methylase specificity domain"/>
    <property type="match status" value="1"/>
</dbReference>
<dbReference type="InterPro" id="IPR044946">
    <property type="entry name" value="Restrct_endonuc_typeI_TRD_sf"/>
</dbReference>
<dbReference type="Gene3D" id="3.90.220.20">
    <property type="entry name" value="DNA methylase specificity domains"/>
    <property type="match status" value="1"/>
</dbReference>
<proteinExistence type="inferred from homology"/>
<dbReference type="Proteomes" id="UP000746420">
    <property type="component" value="Unassembled WGS sequence"/>
</dbReference>
<organism evidence="5 6">
    <name type="scientific">Tenebrionicola larvae</name>
    <dbReference type="NCBI Taxonomy" id="2815733"/>
    <lineage>
        <taxon>Bacteria</taxon>
        <taxon>Pseudomonadati</taxon>
        <taxon>Pseudomonadota</taxon>
        <taxon>Gammaproteobacteria</taxon>
        <taxon>Enterobacterales</taxon>
        <taxon>Enterobacteriaceae</taxon>
        <taxon>Tenebrionibacter/Tenebrionicola group</taxon>
        <taxon>Tenebrionicola</taxon>
    </lineage>
</organism>
<evidence type="ECO:0000256" key="1">
    <source>
        <dbReference type="ARBA" id="ARBA00010923"/>
    </source>
</evidence>
<evidence type="ECO:0000313" key="6">
    <source>
        <dbReference type="Proteomes" id="UP000746420"/>
    </source>
</evidence>
<evidence type="ECO:0000256" key="3">
    <source>
        <dbReference type="ARBA" id="ARBA00023125"/>
    </source>
</evidence>
<dbReference type="AlphaFoldDB" id="A0A949Q587"/>
<comment type="similarity">
    <text evidence="1">Belongs to the type-I restriction system S methylase family.</text>
</comment>
<reference evidence="5 6" key="1">
    <citation type="submission" date="2021-03" db="EMBL/GenBank/DDBJ databases">
        <title>Tenobrionicola molitorae gen. nov., sp. nov. and Tenobrionicola larvae sp. nov., isolated from larvae of the mealworm Tenobrio molitor L., a proposal to transfer Erwinia teleogrylli Liu et al. 2016 to a new genus Entomohabitans as Entomohabitans teleogrylli comb. nov.</title>
        <authorList>
            <person name="Lee S.D."/>
            <person name="Yang H.L."/>
            <person name="Kim I.S."/>
        </authorList>
    </citation>
    <scope>NUCLEOTIDE SEQUENCE [LARGE SCALE GENOMIC DNA]</scope>
    <source>
        <strain evidence="5 6">YMB-R21</strain>
    </source>
</reference>
<dbReference type="InterPro" id="IPR052021">
    <property type="entry name" value="Type-I_RS_S_subunit"/>
</dbReference>
<keyword evidence="5" id="KW-0378">Hydrolase</keyword>